<dbReference type="AlphaFoldDB" id="A0AAD4PN08"/>
<keyword evidence="2" id="KW-1185">Reference proteome</keyword>
<evidence type="ECO:0000313" key="1">
    <source>
        <dbReference type="EMBL" id="KAH8378240.1"/>
    </source>
</evidence>
<organism evidence="1 2">
    <name type="scientific">Drosophila rubida</name>
    <dbReference type="NCBI Taxonomy" id="30044"/>
    <lineage>
        <taxon>Eukaryota</taxon>
        <taxon>Metazoa</taxon>
        <taxon>Ecdysozoa</taxon>
        <taxon>Arthropoda</taxon>
        <taxon>Hexapoda</taxon>
        <taxon>Insecta</taxon>
        <taxon>Pterygota</taxon>
        <taxon>Neoptera</taxon>
        <taxon>Endopterygota</taxon>
        <taxon>Diptera</taxon>
        <taxon>Brachycera</taxon>
        <taxon>Muscomorpha</taxon>
        <taxon>Ephydroidea</taxon>
        <taxon>Drosophilidae</taxon>
        <taxon>Drosophila</taxon>
    </lineage>
</organism>
<gene>
    <name evidence="1" type="ORF">KR093_010322</name>
</gene>
<proteinExistence type="predicted"/>
<feature type="non-terminal residue" evidence="1">
    <location>
        <position position="1"/>
    </location>
</feature>
<comment type="caution">
    <text evidence="1">The sequence shown here is derived from an EMBL/GenBank/DDBJ whole genome shotgun (WGS) entry which is preliminary data.</text>
</comment>
<dbReference type="Proteomes" id="UP001200034">
    <property type="component" value="Unassembled WGS sequence"/>
</dbReference>
<evidence type="ECO:0000313" key="2">
    <source>
        <dbReference type="Proteomes" id="UP001200034"/>
    </source>
</evidence>
<protein>
    <submittedName>
        <fullName evidence="1">Uncharacterized protein</fullName>
    </submittedName>
</protein>
<feature type="non-terminal residue" evidence="1">
    <location>
        <position position="220"/>
    </location>
</feature>
<reference evidence="1" key="1">
    <citation type="journal article" date="2021" name="Mol. Ecol. Resour.">
        <title>Phylogenomic analyses of the genus Drosophila reveals genomic signals of climate adaptation.</title>
        <authorList>
            <person name="Li F."/>
            <person name="Rane R.V."/>
            <person name="Luria V."/>
            <person name="Xiong Z."/>
            <person name="Chen J."/>
            <person name="Li Z."/>
            <person name="Catullo R.A."/>
            <person name="Griffin P.C."/>
            <person name="Schiffer M."/>
            <person name="Pearce S."/>
            <person name="Lee S.F."/>
            <person name="McElroy K."/>
            <person name="Stocker A."/>
            <person name="Shirriffs J."/>
            <person name="Cockerell F."/>
            <person name="Coppin C."/>
            <person name="Sgro C.M."/>
            <person name="Karger A."/>
            <person name="Cain J.W."/>
            <person name="Weber J.A."/>
            <person name="Santpere G."/>
            <person name="Kirschner M.W."/>
            <person name="Hoffmann A.A."/>
            <person name="Oakeshott J.G."/>
            <person name="Zhang G."/>
        </authorList>
    </citation>
    <scope>NUCLEOTIDE SEQUENCE</scope>
    <source>
        <strain evidence="1">BGI-SZ-2011g</strain>
    </source>
</reference>
<name>A0AAD4PN08_9MUSC</name>
<accession>A0AAD4PN08</accession>
<dbReference type="EMBL" id="JAJJHW010001127">
    <property type="protein sequence ID" value="KAH8378240.1"/>
    <property type="molecule type" value="Genomic_DNA"/>
</dbReference>
<sequence>FSGMRSVFQWTIGNLSKIGGVHNAMDFSINDSANLEIGGQIGLFSNGSQIGVHLALDSVVNSTAGTNFTCSNNFALINGNHACFSYNYTLISNAVYYLDVEIQNRSVRGYISTPQSNRSDIYNTNLKRTLIGEINWKNELMYLSPQSYWVANYYGDSCKNLSAISTFNFVPVSYNNVIKKMRSFYSSNLFDTTLCGPQNLIGLTNFAHNVTMSISRPPAI</sequence>